<dbReference type="InterPro" id="IPR029058">
    <property type="entry name" value="AB_hydrolase_fold"/>
</dbReference>
<dbReference type="AlphaFoldDB" id="A0A381VBT3"/>
<protein>
    <recommendedName>
        <fullName evidence="2">BD-FAE-like domain-containing protein</fullName>
    </recommendedName>
</protein>
<evidence type="ECO:0000259" key="2">
    <source>
        <dbReference type="Pfam" id="PF20434"/>
    </source>
</evidence>
<keyword evidence="1" id="KW-0378">Hydrolase</keyword>
<gene>
    <name evidence="3" type="ORF">METZ01_LOCUS90676</name>
</gene>
<dbReference type="InterPro" id="IPR050300">
    <property type="entry name" value="GDXG_lipolytic_enzyme"/>
</dbReference>
<feature type="domain" description="BD-FAE-like" evidence="2">
    <location>
        <begin position="66"/>
        <end position="176"/>
    </location>
</feature>
<dbReference type="InterPro" id="IPR019826">
    <property type="entry name" value="Carboxylesterase_B_AS"/>
</dbReference>
<evidence type="ECO:0000256" key="1">
    <source>
        <dbReference type="ARBA" id="ARBA00022801"/>
    </source>
</evidence>
<dbReference type="SUPFAM" id="SSF53474">
    <property type="entry name" value="alpha/beta-Hydrolases"/>
    <property type="match status" value="1"/>
</dbReference>
<dbReference type="Gene3D" id="3.40.50.1820">
    <property type="entry name" value="alpha/beta hydrolase"/>
    <property type="match status" value="1"/>
</dbReference>
<organism evidence="3">
    <name type="scientific">marine metagenome</name>
    <dbReference type="NCBI Taxonomy" id="408172"/>
    <lineage>
        <taxon>unclassified sequences</taxon>
        <taxon>metagenomes</taxon>
        <taxon>ecological metagenomes</taxon>
    </lineage>
</organism>
<dbReference type="PANTHER" id="PTHR48081">
    <property type="entry name" value="AB HYDROLASE SUPERFAMILY PROTEIN C4A8.06C"/>
    <property type="match status" value="1"/>
</dbReference>
<dbReference type="GO" id="GO:0016787">
    <property type="term" value="F:hydrolase activity"/>
    <property type="evidence" value="ECO:0007669"/>
    <property type="project" value="UniProtKB-KW"/>
</dbReference>
<accession>A0A381VBT3</accession>
<name>A0A381VBT3_9ZZZZ</name>
<dbReference type="Pfam" id="PF20434">
    <property type="entry name" value="BD-FAE"/>
    <property type="match status" value="1"/>
</dbReference>
<reference evidence="3" key="1">
    <citation type="submission" date="2018-05" db="EMBL/GenBank/DDBJ databases">
        <authorList>
            <person name="Lanie J.A."/>
            <person name="Ng W.-L."/>
            <person name="Kazmierczak K.M."/>
            <person name="Andrzejewski T.M."/>
            <person name="Davidsen T.M."/>
            <person name="Wayne K.J."/>
            <person name="Tettelin H."/>
            <person name="Glass J.I."/>
            <person name="Rusch D."/>
            <person name="Podicherti R."/>
            <person name="Tsui H.-C.T."/>
            <person name="Winkler M.E."/>
        </authorList>
    </citation>
    <scope>NUCLEOTIDE SEQUENCE</scope>
</reference>
<dbReference type="EMBL" id="UINC01008404">
    <property type="protein sequence ID" value="SVA37822.1"/>
    <property type="molecule type" value="Genomic_DNA"/>
</dbReference>
<dbReference type="InterPro" id="IPR049492">
    <property type="entry name" value="BD-FAE-like_dom"/>
</dbReference>
<proteinExistence type="predicted"/>
<dbReference type="PANTHER" id="PTHR48081:SF33">
    <property type="entry name" value="KYNURENINE FORMAMIDASE"/>
    <property type="match status" value="1"/>
</dbReference>
<evidence type="ECO:0000313" key="3">
    <source>
        <dbReference type="EMBL" id="SVA37822.1"/>
    </source>
</evidence>
<sequence length="309" mass="33319">MKPILSLIVTLIVLVSPFRLVADEQDIPHVHVGGRLAHTPFSPVNLIWYQDIVFDDSSGNLKDTSLDVYVPDPEIAGAPVVVYVHGGGYVVGDKAWHKDLDPKPEYFTNKLGYIFVSTNYRLLPEGKYPTNTQDVANALAWVHENIAAFGGDPEQIFLMGHSAGAGLASQVGTNGVFLENADKEIGLLKGVILIDGSGYDFSSMAPEQRLERYGHDWLKASPVGNIGPGKNIPPYLFLHVEEGLSSGSTSAKSAADMAKALTDADIRASVVSLDHVEHFGANERIGEPGDITTVAVERFLGALRGSDRK</sequence>
<dbReference type="PROSITE" id="PS00122">
    <property type="entry name" value="CARBOXYLESTERASE_B_1"/>
    <property type="match status" value="1"/>
</dbReference>